<comment type="similarity">
    <text evidence="2">Belongs to the 2H phosphoesterase superfamily. ThpR family.</text>
</comment>
<dbReference type="GO" id="GO:0004113">
    <property type="term" value="F:2',3'-cyclic-nucleotide 3'-phosphodiesterase activity"/>
    <property type="evidence" value="ECO:0007669"/>
    <property type="project" value="InterPro"/>
</dbReference>
<dbReference type="RefSeq" id="WP_039209279.1">
    <property type="nucleotide sequence ID" value="NZ_JSCE01000172.1"/>
</dbReference>
<sequence length="174" mass="19613">MRLFIAILFEEPIIKSLTKLQGRWRDIGVRGRFAPEQNLHLTLAFIGEYGSAEPVLDVMDAVPFAPFSIKLDGIGNFGDTCWVGIEKNEELSKYVSRLRKTLAANNIPYDKKKFFPHITLVRKTALNCGMEELLQNQPQGEMLVKSIDLMSSTRGKNGMIYTSLGGVEAKDFRE</sequence>
<dbReference type="STRING" id="82374.NZ47_08585"/>
<dbReference type="HAMAP" id="MF_01940">
    <property type="entry name" value="RNA_CPDase"/>
    <property type="match status" value="1"/>
</dbReference>
<protein>
    <recommendedName>
        <fullName evidence="2">RNA 2',3'-cyclic phosphodiesterase</fullName>
        <shortName evidence="2">RNA 2',3'-CPDase</shortName>
        <ecNumber evidence="2">3.1.4.58</ecNumber>
    </recommendedName>
</protein>
<dbReference type="Pfam" id="PF13563">
    <property type="entry name" value="2_5_RNA_ligase2"/>
    <property type="match status" value="1"/>
</dbReference>
<dbReference type="InterPro" id="IPR009097">
    <property type="entry name" value="Cyclic_Pdiesterase"/>
</dbReference>
<dbReference type="EC" id="3.1.4.58" evidence="2"/>
<keyword evidence="3" id="KW-0436">Ligase</keyword>
<comment type="catalytic activity">
    <reaction evidence="2">
        <text>a 3'-end 2',3'-cyclophospho-ribonucleotide-RNA + H2O = a 3'-end 2'-phospho-ribonucleotide-RNA + H(+)</text>
        <dbReference type="Rhea" id="RHEA:11828"/>
        <dbReference type="Rhea" id="RHEA-COMP:10464"/>
        <dbReference type="Rhea" id="RHEA-COMP:17353"/>
        <dbReference type="ChEBI" id="CHEBI:15377"/>
        <dbReference type="ChEBI" id="CHEBI:15378"/>
        <dbReference type="ChEBI" id="CHEBI:83064"/>
        <dbReference type="ChEBI" id="CHEBI:173113"/>
        <dbReference type="EC" id="3.1.4.58"/>
    </reaction>
</comment>
<evidence type="ECO:0000313" key="3">
    <source>
        <dbReference type="EMBL" id="KHM51817.1"/>
    </source>
</evidence>
<evidence type="ECO:0000313" key="4">
    <source>
        <dbReference type="Proteomes" id="UP000030993"/>
    </source>
</evidence>
<evidence type="ECO:0000256" key="1">
    <source>
        <dbReference type="ARBA" id="ARBA00022801"/>
    </source>
</evidence>
<comment type="function">
    <text evidence="2">Hydrolyzes RNA 2',3'-cyclic phosphodiester to an RNA 2'-phosphomonoester.</text>
</comment>
<proteinExistence type="inferred from homology"/>
<dbReference type="PANTHER" id="PTHR35561:SF1">
    <property type="entry name" value="RNA 2',3'-CYCLIC PHOSPHODIESTERASE"/>
    <property type="match status" value="1"/>
</dbReference>
<feature type="active site" description="Proton donor" evidence="2">
    <location>
        <position position="40"/>
    </location>
</feature>
<accession>A0A0B2K0Y4</accession>
<reference evidence="3 4" key="1">
    <citation type="journal article" date="2013" name="PLoS ONE">
        <title>Identification and characterization of three novel lipases belonging to families II and V from Anaerovibrio lipolyticus 5ST.</title>
        <authorList>
            <person name="Prive F."/>
            <person name="Kaderbhai N.N."/>
            <person name="Girdwood S."/>
            <person name="Worgan H.J."/>
            <person name="Pinloche E."/>
            <person name="Scollan N.D."/>
            <person name="Huws S.A."/>
            <person name="Newbold C.J."/>
        </authorList>
    </citation>
    <scope>NUCLEOTIDE SEQUENCE [LARGE SCALE GENOMIC DNA]</scope>
    <source>
        <strain evidence="3 4">5S</strain>
    </source>
</reference>
<dbReference type="InterPro" id="IPR004175">
    <property type="entry name" value="RNA_CPDase"/>
</dbReference>
<dbReference type="GO" id="GO:0016874">
    <property type="term" value="F:ligase activity"/>
    <property type="evidence" value="ECO:0007669"/>
    <property type="project" value="UniProtKB-KW"/>
</dbReference>
<feature type="short sequence motif" description="HXTX 2" evidence="2">
    <location>
        <begin position="117"/>
        <end position="120"/>
    </location>
</feature>
<keyword evidence="4" id="KW-1185">Reference proteome</keyword>
<dbReference type="Proteomes" id="UP000030993">
    <property type="component" value="Unassembled WGS sequence"/>
</dbReference>
<evidence type="ECO:0000256" key="2">
    <source>
        <dbReference type="HAMAP-Rule" id="MF_01940"/>
    </source>
</evidence>
<gene>
    <name evidence="3" type="ORF">NZ47_08585</name>
</gene>
<name>A0A0B2K0Y4_9FIRM</name>
<dbReference type="Gene3D" id="3.90.1140.10">
    <property type="entry name" value="Cyclic phosphodiesterase"/>
    <property type="match status" value="1"/>
</dbReference>
<dbReference type="GO" id="GO:0008664">
    <property type="term" value="F:RNA 2',3'-cyclic 3'-phosphodiesterase activity"/>
    <property type="evidence" value="ECO:0007669"/>
    <property type="project" value="UniProtKB-EC"/>
</dbReference>
<comment type="caution">
    <text evidence="3">The sequence shown here is derived from an EMBL/GenBank/DDBJ whole genome shotgun (WGS) entry which is preliminary data.</text>
</comment>
<dbReference type="AlphaFoldDB" id="A0A0B2K0Y4"/>
<dbReference type="NCBIfam" id="TIGR02258">
    <property type="entry name" value="2_5_ligase"/>
    <property type="match status" value="1"/>
</dbReference>
<keyword evidence="1 2" id="KW-0378">Hydrolase</keyword>
<organism evidence="3 4">
    <name type="scientific">Anaerovibrio lipolyticus</name>
    <dbReference type="NCBI Taxonomy" id="82374"/>
    <lineage>
        <taxon>Bacteria</taxon>
        <taxon>Bacillati</taxon>
        <taxon>Bacillota</taxon>
        <taxon>Negativicutes</taxon>
        <taxon>Selenomonadales</taxon>
        <taxon>Selenomonadaceae</taxon>
        <taxon>Anaerovibrio</taxon>
    </lineage>
</organism>
<dbReference type="EMBL" id="JSCE01000172">
    <property type="protein sequence ID" value="KHM51817.1"/>
    <property type="molecule type" value="Genomic_DNA"/>
</dbReference>
<dbReference type="PANTHER" id="PTHR35561">
    <property type="entry name" value="RNA 2',3'-CYCLIC PHOSPHODIESTERASE"/>
    <property type="match status" value="1"/>
</dbReference>
<feature type="short sequence motif" description="HXTX 1" evidence="2">
    <location>
        <begin position="40"/>
        <end position="43"/>
    </location>
</feature>
<dbReference type="SUPFAM" id="SSF55144">
    <property type="entry name" value="LigT-like"/>
    <property type="match status" value="1"/>
</dbReference>
<feature type="active site" description="Proton acceptor" evidence="2">
    <location>
        <position position="117"/>
    </location>
</feature>